<dbReference type="GO" id="GO:0046872">
    <property type="term" value="F:metal ion binding"/>
    <property type="evidence" value="ECO:0007669"/>
    <property type="project" value="UniProtKB-KW"/>
</dbReference>
<feature type="region of interest" description="Disordered" evidence="3">
    <location>
        <begin position="214"/>
        <end position="245"/>
    </location>
</feature>
<dbReference type="OrthoDB" id="546632at2759"/>
<reference evidence="5" key="1">
    <citation type="submission" date="2013-04" db="EMBL/GenBank/DDBJ databases">
        <authorList>
            <person name="Qu J."/>
            <person name="Murali S.C."/>
            <person name="Bandaranaike D."/>
            <person name="Bellair M."/>
            <person name="Blankenburg K."/>
            <person name="Chao H."/>
            <person name="Dinh H."/>
            <person name="Doddapaneni H."/>
            <person name="Downs B."/>
            <person name="Dugan-Rocha S."/>
            <person name="Elkadiri S."/>
            <person name="Gnanaolivu R.D."/>
            <person name="Hernandez B."/>
            <person name="Javaid M."/>
            <person name="Jayaseelan J.C."/>
            <person name="Lee S."/>
            <person name="Li M."/>
            <person name="Ming W."/>
            <person name="Munidasa M."/>
            <person name="Muniz J."/>
            <person name="Nguyen L."/>
            <person name="Ongeri F."/>
            <person name="Osuji N."/>
            <person name="Pu L.-L."/>
            <person name="Puazo M."/>
            <person name="Qu C."/>
            <person name="Quiroz J."/>
            <person name="Raj R."/>
            <person name="Weissenberger G."/>
            <person name="Xin Y."/>
            <person name="Zou X."/>
            <person name="Han Y."/>
            <person name="Richards S."/>
            <person name="Worley K."/>
            <person name="Muzny D."/>
            <person name="Gibbs R."/>
        </authorList>
    </citation>
    <scope>NUCLEOTIDE SEQUENCE</scope>
    <source>
        <strain evidence="5">Sampled in the wild</strain>
    </source>
</reference>
<organism evidence="5 6">
    <name type="scientific">Ladona fulva</name>
    <name type="common">Scarce chaser dragonfly</name>
    <name type="synonym">Libellula fulva</name>
    <dbReference type="NCBI Taxonomy" id="123851"/>
    <lineage>
        <taxon>Eukaryota</taxon>
        <taxon>Metazoa</taxon>
        <taxon>Ecdysozoa</taxon>
        <taxon>Arthropoda</taxon>
        <taxon>Hexapoda</taxon>
        <taxon>Insecta</taxon>
        <taxon>Pterygota</taxon>
        <taxon>Palaeoptera</taxon>
        <taxon>Odonata</taxon>
        <taxon>Epiprocta</taxon>
        <taxon>Anisoptera</taxon>
        <taxon>Libelluloidea</taxon>
        <taxon>Libellulidae</taxon>
        <taxon>Ladona</taxon>
    </lineage>
</organism>
<sequence length="356" mass="41170">MIYFAKEAFITSNVTIYFIKEAAFVISCLCHDSDHLGVSNSFLQLTKHELSQLYETSPLENHHFELAVAFIHRVGLFDHWTKKDFNLLMNNVKNNILSTDLAVFFESRNMVLRLQKKKAFKLHLNKHRYVIGCGIWGRLTKQQNKEAAFFRMLLKRIVMNGCDLSANGKPFPYSKDIAYRISEEFYLQVRTIGSNSMHQYLSLRREIEWRIQEGAPGRRSGEGNGLLSRQHDESRPSIQTAGGADQLPFCDRTTLLQSVGYSDSQHERASRRKFVTKKWGNLSPLLADIFMDFIEEKIFNYGSCLTSHVKCWFRNETNAPPPPLFRESRQRIHTNLFLPSASLHLAHLPPFCLPPR</sequence>
<dbReference type="GO" id="GO:0007165">
    <property type="term" value="P:signal transduction"/>
    <property type="evidence" value="ECO:0007669"/>
    <property type="project" value="InterPro"/>
</dbReference>
<accession>A0A8K0NZG4</accession>
<keyword evidence="1" id="KW-0479">Metal-binding</keyword>
<dbReference type="InterPro" id="IPR036971">
    <property type="entry name" value="PDEase_catalytic_dom_sf"/>
</dbReference>
<protein>
    <recommendedName>
        <fullName evidence="4">PDEase domain-containing protein</fullName>
    </recommendedName>
</protein>
<proteinExistence type="predicted"/>
<dbReference type="SUPFAM" id="SSF109604">
    <property type="entry name" value="HD-domain/PDEase-like"/>
    <property type="match status" value="1"/>
</dbReference>
<evidence type="ECO:0000313" key="5">
    <source>
        <dbReference type="EMBL" id="KAG8225559.1"/>
    </source>
</evidence>
<reference evidence="5" key="2">
    <citation type="submission" date="2017-10" db="EMBL/GenBank/DDBJ databases">
        <title>Ladona fulva Genome sequencing and assembly.</title>
        <authorList>
            <person name="Murali S."/>
            <person name="Richards S."/>
            <person name="Bandaranaike D."/>
            <person name="Bellair M."/>
            <person name="Blankenburg K."/>
            <person name="Chao H."/>
            <person name="Dinh H."/>
            <person name="Doddapaneni H."/>
            <person name="Dugan-Rocha S."/>
            <person name="Elkadiri S."/>
            <person name="Gnanaolivu R."/>
            <person name="Hernandez B."/>
            <person name="Skinner E."/>
            <person name="Javaid M."/>
            <person name="Lee S."/>
            <person name="Li M."/>
            <person name="Ming W."/>
            <person name="Munidasa M."/>
            <person name="Muniz J."/>
            <person name="Nguyen L."/>
            <person name="Hughes D."/>
            <person name="Osuji N."/>
            <person name="Pu L.-L."/>
            <person name="Puazo M."/>
            <person name="Qu C."/>
            <person name="Quiroz J."/>
            <person name="Raj R."/>
            <person name="Weissenberger G."/>
            <person name="Xin Y."/>
            <person name="Zou X."/>
            <person name="Han Y."/>
            <person name="Worley K."/>
            <person name="Muzny D."/>
            <person name="Gibbs R."/>
        </authorList>
    </citation>
    <scope>NUCLEOTIDE SEQUENCE</scope>
    <source>
        <strain evidence="5">Sampled in the wild</strain>
    </source>
</reference>
<comment type="caution">
    <text evidence="5">The sequence shown here is derived from an EMBL/GenBank/DDBJ whole genome shotgun (WGS) entry which is preliminary data.</text>
</comment>
<evidence type="ECO:0000259" key="4">
    <source>
        <dbReference type="PROSITE" id="PS51845"/>
    </source>
</evidence>
<dbReference type="PANTHER" id="PTHR11347">
    <property type="entry name" value="CYCLIC NUCLEOTIDE PHOSPHODIESTERASE"/>
    <property type="match status" value="1"/>
</dbReference>
<gene>
    <name evidence="5" type="ORF">J437_LFUL002076</name>
</gene>
<feature type="domain" description="PDEase" evidence="4">
    <location>
        <begin position="1"/>
        <end position="188"/>
    </location>
</feature>
<dbReference type="Pfam" id="PF00233">
    <property type="entry name" value="PDEase_I"/>
    <property type="match status" value="1"/>
</dbReference>
<dbReference type="Proteomes" id="UP000792457">
    <property type="component" value="Unassembled WGS sequence"/>
</dbReference>
<evidence type="ECO:0000256" key="2">
    <source>
        <dbReference type="ARBA" id="ARBA00022801"/>
    </source>
</evidence>
<dbReference type="AlphaFoldDB" id="A0A8K0NZG4"/>
<dbReference type="Gene3D" id="1.10.1300.10">
    <property type="entry name" value="3'5'-cyclic nucleotide phosphodiesterase, catalytic domain"/>
    <property type="match status" value="1"/>
</dbReference>
<dbReference type="GO" id="GO:0004114">
    <property type="term" value="F:3',5'-cyclic-nucleotide phosphodiesterase activity"/>
    <property type="evidence" value="ECO:0007669"/>
    <property type="project" value="InterPro"/>
</dbReference>
<name>A0A8K0NZG4_LADFU</name>
<evidence type="ECO:0000313" key="6">
    <source>
        <dbReference type="Proteomes" id="UP000792457"/>
    </source>
</evidence>
<dbReference type="PROSITE" id="PS51845">
    <property type="entry name" value="PDEASE_I_2"/>
    <property type="match status" value="1"/>
</dbReference>
<evidence type="ECO:0000256" key="3">
    <source>
        <dbReference type="SAM" id="MobiDB-lite"/>
    </source>
</evidence>
<keyword evidence="2" id="KW-0378">Hydrolase</keyword>
<keyword evidence="6" id="KW-1185">Reference proteome</keyword>
<evidence type="ECO:0000256" key="1">
    <source>
        <dbReference type="ARBA" id="ARBA00022723"/>
    </source>
</evidence>
<dbReference type="EMBL" id="KZ308242">
    <property type="protein sequence ID" value="KAG8225559.1"/>
    <property type="molecule type" value="Genomic_DNA"/>
</dbReference>
<dbReference type="InterPro" id="IPR002073">
    <property type="entry name" value="PDEase_catalytic_dom"/>
</dbReference>